<keyword evidence="2" id="KW-1185">Reference proteome</keyword>
<dbReference type="GeneID" id="59303471"/>
<dbReference type="RefSeq" id="XP_037208022.1">
    <property type="nucleotide sequence ID" value="XM_037351201.1"/>
</dbReference>
<comment type="caution">
    <text evidence="1">The sequence shown here is derived from an EMBL/GenBank/DDBJ whole genome shotgun (WGS) entry which is preliminary data.</text>
</comment>
<dbReference type="Proteomes" id="UP000530670">
    <property type="component" value="Unassembled WGS sequence"/>
</dbReference>
<name>A0A8H5RVZ0_9HYPO</name>
<dbReference type="EMBL" id="JAAQRI010000091">
    <property type="protein sequence ID" value="KAF5639427.1"/>
    <property type="molecule type" value="Genomic_DNA"/>
</dbReference>
<accession>A0A8H5RVZ0</accession>
<organism evidence="1 2">
    <name type="scientific">Fusarium tjaetaba</name>
    <dbReference type="NCBI Taxonomy" id="1567544"/>
    <lineage>
        <taxon>Eukaryota</taxon>
        <taxon>Fungi</taxon>
        <taxon>Dikarya</taxon>
        <taxon>Ascomycota</taxon>
        <taxon>Pezizomycotina</taxon>
        <taxon>Sordariomycetes</taxon>
        <taxon>Hypocreomycetidae</taxon>
        <taxon>Hypocreales</taxon>
        <taxon>Nectriaceae</taxon>
        <taxon>Fusarium</taxon>
        <taxon>Fusarium fujikuroi species complex</taxon>
    </lineage>
</organism>
<protein>
    <submittedName>
        <fullName evidence="1">Uncharacterized protein</fullName>
    </submittedName>
</protein>
<proteinExistence type="predicted"/>
<reference evidence="1 2" key="1">
    <citation type="submission" date="2020-05" db="EMBL/GenBank/DDBJ databases">
        <title>Identification and distribution of gene clusters putatively required for synthesis of sphingolipid metabolism inhibitors in phylogenetically diverse species of the filamentous fungus Fusarium.</title>
        <authorList>
            <person name="Kim H.-S."/>
            <person name="Busman M."/>
            <person name="Brown D.W."/>
            <person name="Divon H."/>
            <person name="Uhlig S."/>
            <person name="Proctor R.H."/>
        </authorList>
    </citation>
    <scope>NUCLEOTIDE SEQUENCE [LARGE SCALE GENOMIC DNA]</scope>
    <source>
        <strain evidence="1 2">NRRL 66243</strain>
    </source>
</reference>
<dbReference type="AlphaFoldDB" id="A0A8H5RVZ0"/>
<evidence type="ECO:0000313" key="1">
    <source>
        <dbReference type="EMBL" id="KAF5639427.1"/>
    </source>
</evidence>
<evidence type="ECO:0000313" key="2">
    <source>
        <dbReference type="Proteomes" id="UP000530670"/>
    </source>
</evidence>
<gene>
    <name evidence="1" type="ORF">FTJAE_4764</name>
</gene>
<sequence>MRVYMPRQDVSIPGGWWDTRLDRDPSHGRTSQLRRVIAQTVQLASLRPGELFSAAEASDHIQPVSISAASDFLKVKTYQDNADIKNMAVFERIGDVSRQAIRLQRNDTPVKWAPWVETPDSQTYDYISGFLK</sequence>